<dbReference type="Gene3D" id="1.20.1560.10">
    <property type="entry name" value="ABC transporter type 1, transmembrane domain"/>
    <property type="match status" value="1"/>
</dbReference>
<protein>
    <submittedName>
        <fullName evidence="11">ABC transporter, ATP-binding protein</fullName>
    </submittedName>
</protein>
<keyword evidence="7 8" id="KW-0472">Membrane</keyword>
<evidence type="ECO:0000256" key="7">
    <source>
        <dbReference type="ARBA" id="ARBA00023136"/>
    </source>
</evidence>
<organism evidence="11 12">
    <name type="scientific">Lacticaseibacillus manihotivorans DSM 13343 = JCM 12514</name>
    <dbReference type="NCBI Taxonomy" id="1423769"/>
    <lineage>
        <taxon>Bacteria</taxon>
        <taxon>Bacillati</taxon>
        <taxon>Bacillota</taxon>
        <taxon>Bacilli</taxon>
        <taxon>Lactobacillales</taxon>
        <taxon>Lactobacillaceae</taxon>
        <taxon>Lacticaseibacillus</taxon>
    </lineage>
</organism>
<dbReference type="PROSITE" id="PS50929">
    <property type="entry name" value="ABC_TM1F"/>
    <property type="match status" value="1"/>
</dbReference>
<dbReference type="EMBL" id="AZEU01000276">
    <property type="protein sequence ID" value="KRL39864.1"/>
    <property type="molecule type" value="Genomic_DNA"/>
</dbReference>
<dbReference type="SUPFAM" id="SSF90123">
    <property type="entry name" value="ABC transporter transmembrane region"/>
    <property type="match status" value="1"/>
</dbReference>
<dbReference type="InterPro" id="IPR003593">
    <property type="entry name" value="AAA+_ATPase"/>
</dbReference>
<keyword evidence="2" id="KW-0813">Transport</keyword>
<evidence type="ECO:0000313" key="11">
    <source>
        <dbReference type="EMBL" id="KRL39864.1"/>
    </source>
</evidence>
<comment type="caution">
    <text evidence="11">The sequence shown here is derived from an EMBL/GenBank/DDBJ whole genome shotgun (WGS) entry which is preliminary data.</text>
</comment>
<dbReference type="InterPro" id="IPR003439">
    <property type="entry name" value="ABC_transporter-like_ATP-bd"/>
</dbReference>
<name>A0A0R1QGM4_9LACO</name>
<evidence type="ECO:0000256" key="6">
    <source>
        <dbReference type="ARBA" id="ARBA00022989"/>
    </source>
</evidence>
<dbReference type="SUPFAM" id="SSF52540">
    <property type="entry name" value="P-loop containing nucleoside triphosphate hydrolases"/>
    <property type="match status" value="1"/>
</dbReference>
<feature type="domain" description="ABC transmembrane type-1" evidence="10">
    <location>
        <begin position="23"/>
        <end position="313"/>
    </location>
</feature>
<evidence type="ECO:0000259" key="9">
    <source>
        <dbReference type="PROSITE" id="PS50893"/>
    </source>
</evidence>
<keyword evidence="3 8" id="KW-0812">Transmembrane</keyword>
<dbReference type="GO" id="GO:0005886">
    <property type="term" value="C:plasma membrane"/>
    <property type="evidence" value="ECO:0007669"/>
    <property type="project" value="UniProtKB-SubCell"/>
</dbReference>
<evidence type="ECO:0000256" key="1">
    <source>
        <dbReference type="ARBA" id="ARBA00004651"/>
    </source>
</evidence>
<feature type="transmembrane region" description="Helical" evidence="8">
    <location>
        <begin position="141"/>
        <end position="160"/>
    </location>
</feature>
<dbReference type="PATRIC" id="fig|1423769.4.peg.2544"/>
<evidence type="ECO:0000256" key="3">
    <source>
        <dbReference type="ARBA" id="ARBA00022692"/>
    </source>
</evidence>
<dbReference type="PANTHER" id="PTHR43394:SF1">
    <property type="entry name" value="ATP-BINDING CASSETTE SUB-FAMILY B MEMBER 10, MITOCHONDRIAL"/>
    <property type="match status" value="1"/>
</dbReference>
<dbReference type="CDD" id="cd18547">
    <property type="entry name" value="ABC_6TM_Tm288_like"/>
    <property type="match status" value="1"/>
</dbReference>
<comment type="subcellular location">
    <subcellularLocation>
        <location evidence="1">Cell membrane</location>
        <topology evidence="1">Multi-pass membrane protein</topology>
    </subcellularLocation>
</comment>
<dbReference type="FunFam" id="3.40.50.300:FF:000287">
    <property type="entry name" value="Multidrug ABC transporter ATP-binding protein"/>
    <property type="match status" value="1"/>
</dbReference>
<dbReference type="InterPro" id="IPR017871">
    <property type="entry name" value="ABC_transporter-like_CS"/>
</dbReference>
<dbReference type="PANTHER" id="PTHR43394">
    <property type="entry name" value="ATP-DEPENDENT PERMEASE MDL1, MITOCHONDRIAL"/>
    <property type="match status" value="1"/>
</dbReference>
<evidence type="ECO:0000259" key="10">
    <source>
        <dbReference type="PROSITE" id="PS50929"/>
    </source>
</evidence>
<dbReference type="PROSITE" id="PS50893">
    <property type="entry name" value="ABC_TRANSPORTER_2"/>
    <property type="match status" value="1"/>
</dbReference>
<evidence type="ECO:0000256" key="4">
    <source>
        <dbReference type="ARBA" id="ARBA00022741"/>
    </source>
</evidence>
<dbReference type="AlphaFoldDB" id="A0A0R1QGM4"/>
<feature type="transmembrane region" description="Helical" evidence="8">
    <location>
        <begin position="166"/>
        <end position="185"/>
    </location>
</feature>
<evidence type="ECO:0000256" key="5">
    <source>
        <dbReference type="ARBA" id="ARBA00022840"/>
    </source>
</evidence>
<feature type="transmembrane region" description="Helical" evidence="8">
    <location>
        <begin position="278"/>
        <end position="294"/>
    </location>
</feature>
<dbReference type="InterPro" id="IPR039421">
    <property type="entry name" value="Type_1_exporter"/>
</dbReference>
<keyword evidence="6 8" id="KW-1133">Transmembrane helix</keyword>
<dbReference type="GO" id="GO:0005524">
    <property type="term" value="F:ATP binding"/>
    <property type="evidence" value="ECO:0007669"/>
    <property type="project" value="UniProtKB-KW"/>
</dbReference>
<dbReference type="PROSITE" id="PS00211">
    <property type="entry name" value="ABC_TRANSPORTER_1"/>
    <property type="match status" value="1"/>
</dbReference>
<feature type="transmembrane region" description="Helical" evidence="8">
    <location>
        <begin position="252"/>
        <end position="272"/>
    </location>
</feature>
<dbReference type="InterPro" id="IPR011527">
    <property type="entry name" value="ABC1_TM_dom"/>
</dbReference>
<dbReference type="RefSeq" id="WP_056964851.1">
    <property type="nucleotide sequence ID" value="NZ_AZEU01000276.1"/>
</dbReference>
<keyword evidence="12" id="KW-1185">Reference proteome</keyword>
<accession>A0A0R1QGM4</accession>
<dbReference type="Proteomes" id="UP000051790">
    <property type="component" value="Unassembled WGS sequence"/>
</dbReference>
<sequence>MRDFKLAMHYYRVYLGRFSWWLLGAIATVLIFAVTNAASPMFLGRAITALTNTVQHGQSLSVFYVNAGILAALYTASSFGDWATSMILSWVGGTATGDMRTGLFKKMQRLPVKYFDTHSDGDILARYTSDLDNIFNAMNEVFVQMFYSISQFIGALYVMFAASQQLAWVTLATTPLAAIIAVINIRQASRAVNLQQDNVGKLNGYINEQVTGQKVIITNGLQEDSLKGFDELNDQVAKTTLRGQIWSGVLQPLMSGLMLLTTAIVIFFGSWLVLQGNLSTGAALALVVVFVQYAQQYFQPIVMMTSLYAQIQLAITGARRVAEVHENAEEVRPKDGLPVSAVNQALRVDDVRFSYIPGKEVLHGVSFEARRGEMVALVGPTGSGKTTIMNLLNRFYDVDSGAILVDGVDVRKLDLTQLRDTVGIVLQDPQLFSGTVATNLCFGKPDATRDEMVSAAKQAYIHDYIMSLPKGYDTPLSDEQSLFSAGQKQLLSIARTILTDPKLLILDEATSNVDTVTEAAIQKAMDNVIAGRTSFVIAHRLKTILAADRIEVLQHGRIIEAGNHQELLAQDGFYASLYKNQMVFD</sequence>
<dbReference type="Gene3D" id="3.40.50.300">
    <property type="entry name" value="P-loop containing nucleotide triphosphate hydrolases"/>
    <property type="match status" value="1"/>
</dbReference>
<evidence type="ECO:0000313" key="12">
    <source>
        <dbReference type="Proteomes" id="UP000051790"/>
    </source>
</evidence>
<dbReference type="InterPro" id="IPR036640">
    <property type="entry name" value="ABC1_TM_sf"/>
</dbReference>
<proteinExistence type="predicted"/>
<dbReference type="SMART" id="SM00382">
    <property type="entry name" value="AAA"/>
    <property type="match status" value="1"/>
</dbReference>
<keyword evidence="5 11" id="KW-0067">ATP-binding</keyword>
<dbReference type="Pfam" id="PF00664">
    <property type="entry name" value="ABC_membrane"/>
    <property type="match status" value="1"/>
</dbReference>
<evidence type="ECO:0000256" key="8">
    <source>
        <dbReference type="SAM" id="Phobius"/>
    </source>
</evidence>
<dbReference type="Pfam" id="PF00005">
    <property type="entry name" value="ABC_tran"/>
    <property type="match status" value="1"/>
</dbReference>
<dbReference type="OrthoDB" id="9770415at2"/>
<evidence type="ECO:0000256" key="2">
    <source>
        <dbReference type="ARBA" id="ARBA00022448"/>
    </source>
</evidence>
<gene>
    <name evidence="11" type="ORF">FD01_GL002357</name>
</gene>
<dbReference type="GO" id="GO:0016887">
    <property type="term" value="F:ATP hydrolysis activity"/>
    <property type="evidence" value="ECO:0007669"/>
    <property type="project" value="InterPro"/>
</dbReference>
<dbReference type="GO" id="GO:0015421">
    <property type="term" value="F:ABC-type oligopeptide transporter activity"/>
    <property type="evidence" value="ECO:0007669"/>
    <property type="project" value="TreeGrafter"/>
</dbReference>
<reference evidence="11 12" key="1">
    <citation type="journal article" date="2015" name="Genome Announc.">
        <title>Expanding the biotechnology potential of lactobacilli through comparative genomics of 213 strains and associated genera.</title>
        <authorList>
            <person name="Sun Z."/>
            <person name="Harris H.M."/>
            <person name="McCann A."/>
            <person name="Guo C."/>
            <person name="Argimon S."/>
            <person name="Zhang W."/>
            <person name="Yang X."/>
            <person name="Jeffery I.B."/>
            <person name="Cooney J.C."/>
            <person name="Kagawa T.F."/>
            <person name="Liu W."/>
            <person name="Song Y."/>
            <person name="Salvetti E."/>
            <person name="Wrobel A."/>
            <person name="Rasinkangas P."/>
            <person name="Parkhill J."/>
            <person name="Rea M.C."/>
            <person name="O'Sullivan O."/>
            <person name="Ritari J."/>
            <person name="Douillard F.P."/>
            <person name="Paul Ross R."/>
            <person name="Yang R."/>
            <person name="Briner A.E."/>
            <person name="Felis G.E."/>
            <person name="de Vos W.M."/>
            <person name="Barrangou R."/>
            <person name="Klaenhammer T.R."/>
            <person name="Caufield P.W."/>
            <person name="Cui Y."/>
            <person name="Zhang H."/>
            <person name="O'Toole P.W."/>
        </authorList>
    </citation>
    <scope>NUCLEOTIDE SEQUENCE [LARGE SCALE GENOMIC DNA]</scope>
    <source>
        <strain evidence="11 12">DSM 13343</strain>
    </source>
</reference>
<dbReference type="InterPro" id="IPR027417">
    <property type="entry name" value="P-loop_NTPase"/>
</dbReference>
<feature type="transmembrane region" description="Helical" evidence="8">
    <location>
        <begin position="20"/>
        <end position="38"/>
    </location>
</feature>
<keyword evidence="4" id="KW-0547">Nucleotide-binding</keyword>
<feature type="domain" description="ABC transporter" evidence="9">
    <location>
        <begin position="346"/>
        <end position="580"/>
    </location>
</feature>